<accession>A0ABS9C8S0</accession>
<dbReference type="NCBIfam" id="TIGR04193">
    <property type="entry name" value="SPASM_w_grasp"/>
    <property type="match status" value="1"/>
</dbReference>
<comment type="caution">
    <text evidence="2">The sequence shown here is derived from an EMBL/GenBank/DDBJ whole genome shotgun (WGS) entry which is preliminary data.</text>
</comment>
<proteinExistence type="predicted"/>
<dbReference type="NCBIfam" id="TIGR04085">
    <property type="entry name" value="rSAM_more_4Fe4S"/>
    <property type="match status" value="1"/>
</dbReference>
<evidence type="ECO:0000259" key="1">
    <source>
        <dbReference type="Pfam" id="PF13186"/>
    </source>
</evidence>
<gene>
    <name evidence="2" type="primary">gwsS</name>
    <name evidence="2" type="ORF">H9Q08_16915</name>
</gene>
<dbReference type="Pfam" id="PF13186">
    <property type="entry name" value="SPASM"/>
    <property type="match status" value="1"/>
</dbReference>
<reference evidence="2" key="1">
    <citation type="submission" date="2021-08" db="EMBL/GenBank/DDBJ databases">
        <title>Complete genome sequence of Chryseobacterium sp strain PS-8.</title>
        <authorList>
            <person name="Das S.K."/>
        </authorList>
    </citation>
    <scope>NUCLEOTIDE SEQUENCE</scope>
    <source>
        <strain evidence="2">PS-8</strain>
    </source>
</reference>
<protein>
    <submittedName>
        <fullName evidence="2">Grasp-with-spasm system SPASM domain peptide maturase</fullName>
    </submittedName>
</protein>
<dbReference type="InterPro" id="IPR058240">
    <property type="entry name" value="rSAM_sf"/>
</dbReference>
<dbReference type="RefSeq" id="WP_235132321.1">
    <property type="nucleotide sequence ID" value="NZ_JACSGT010000002.1"/>
</dbReference>
<keyword evidence="3" id="KW-1185">Reference proteome</keyword>
<feature type="domain" description="4Fe4S-binding SPASM" evidence="1">
    <location>
        <begin position="242"/>
        <end position="298"/>
    </location>
</feature>
<evidence type="ECO:0000313" key="2">
    <source>
        <dbReference type="EMBL" id="MCF2220968.1"/>
    </source>
</evidence>
<dbReference type="SUPFAM" id="SSF102114">
    <property type="entry name" value="Radical SAM enzymes"/>
    <property type="match status" value="1"/>
</dbReference>
<dbReference type="InterPro" id="IPR023885">
    <property type="entry name" value="4Fe4S-binding_SPASM_dom"/>
</dbReference>
<evidence type="ECO:0000313" key="3">
    <source>
        <dbReference type="Proteomes" id="UP001430374"/>
    </source>
</evidence>
<dbReference type="Gene3D" id="3.20.20.70">
    <property type="entry name" value="Aldolase class I"/>
    <property type="match status" value="1"/>
</dbReference>
<organism evidence="2 3">
    <name type="scientific">Chryseobacterium indicum</name>
    <dbReference type="NCBI Taxonomy" id="2766954"/>
    <lineage>
        <taxon>Bacteria</taxon>
        <taxon>Pseudomonadati</taxon>
        <taxon>Bacteroidota</taxon>
        <taxon>Flavobacteriia</taxon>
        <taxon>Flavobacteriales</taxon>
        <taxon>Weeksellaceae</taxon>
        <taxon>Chryseobacterium group</taxon>
        <taxon>Chryseobacterium</taxon>
    </lineage>
</organism>
<dbReference type="Proteomes" id="UP001430374">
    <property type="component" value="Unassembled WGS sequence"/>
</dbReference>
<dbReference type="EMBL" id="JACSGT010000002">
    <property type="protein sequence ID" value="MCF2220968.1"/>
    <property type="molecule type" value="Genomic_DNA"/>
</dbReference>
<sequence length="362" mass="42347">MKYFNLFSNILLTKGAKRILISDLQRNISELLPLELYNLIEELKISSIEDILDNYDTESKEIIQDYLDFLLEKEYGFISLDSWDKNFPALSYDYQDYNVLSNLFIELDDIAILKKIKSSLENLEIKHLVIYCKRSLTIDELLKIDNTFENSTLEGIEIFSQFYVSIDETFIQNLNQETTRIYNLIFYNCEEAPFKVKDNFRFSLKFTSLNLKTSSCGKVSLDYFNTNITKVLEAVNHNSCLHKKISIDSEGNIKNCPSMPQSFGNIKNTTLEKALAHPDFKKYWNLTKDEIEVCKDCEFRYICTDCRAYTERTHTNAEGLDISKPLKCGYNPYTGEWQEWSTNPLKEKAIKYYGMEELVKKN</sequence>
<dbReference type="InterPro" id="IPR026497">
    <property type="entry name" value="GRASP-with-SPASM"/>
</dbReference>
<name>A0ABS9C8S0_9FLAO</name>
<dbReference type="InterPro" id="IPR013785">
    <property type="entry name" value="Aldolase_TIM"/>
</dbReference>